<evidence type="ECO:0000259" key="5">
    <source>
        <dbReference type="PROSITE" id="PS50931"/>
    </source>
</evidence>
<evidence type="ECO:0000256" key="3">
    <source>
        <dbReference type="ARBA" id="ARBA00023125"/>
    </source>
</evidence>
<comment type="similarity">
    <text evidence="1">Belongs to the LysR transcriptional regulatory family.</text>
</comment>
<evidence type="ECO:0000313" key="7">
    <source>
        <dbReference type="Proteomes" id="UP000184693"/>
    </source>
</evidence>
<dbReference type="InterPro" id="IPR036388">
    <property type="entry name" value="WH-like_DNA-bd_sf"/>
</dbReference>
<name>A0A1N6K6L0_9BURK</name>
<dbReference type="InterPro" id="IPR005119">
    <property type="entry name" value="LysR_subst-bd"/>
</dbReference>
<keyword evidence="3" id="KW-0238">DNA-binding</keyword>
<dbReference type="SUPFAM" id="SSF46785">
    <property type="entry name" value="Winged helix' DNA-binding domain"/>
    <property type="match status" value="1"/>
</dbReference>
<dbReference type="EMBL" id="FSRM01000002">
    <property type="protein sequence ID" value="SIO52202.1"/>
    <property type="molecule type" value="Genomic_DNA"/>
</dbReference>
<dbReference type="PANTHER" id="PTHR30537:SF5">
    <property type="entry name" value="HTH-TYPE TRANSCRIPTIONAL ACTIVATOR TTDR-RELATED"/>
    <property type="match status" value="1"/>
</dbReference>
<evidence type="ECO:0000256" key="1">
    <source>
        <dbReference type="ARBA" id="ARBA00009437"/>
    </source>
</evidence>
<dbReference type="Gene3D" id="1.10.10.10">
    <property type="entry name" value="Winged helix-like DNA-binding domain superfamily/Winged helix DNA-binding domain"/>
    <property type="match status" value="1"/>
</dbReference>
<dbReference type="InterPro" id="IPR000847">
    <property type="entry name" value="LysR_HTH_N"/>
</dbReference>
<dbReference type="Gene3D" id="3.40.190.290">
    <property type="match status" value="1"/>
</dbReference>
<dbReference type="PANTHER" id="PTHR30537">
    <property type="entry name" value="HTH-TYPE TRANSCRIPTIONAL REGULATOR"/>
    <property type="match status" value="1"/>
</dbReference>
<dbReference type="InterPro" id="IPR036390">
    <property type="entry name" value="WH_DNA-bd_sf"/>
</dbReference>
<protein>
    <submittedName>
        <fullName evidence="6">Transcriptional regulator, LysR family</fullName>
    </submittedName>
</protein>
<dbReference type="GO" id="GO:0003677">
    <property type="term" value="F:DNA binding"/>
    <property type="evidence" value="ECO:0007669"/>
    <property type="project" value="UniProtKB-KW"/>
</dbReference>
<keyword evidence="4" id="KW-0804">Transcription</keyword>
<dbReference type="Proteomes" id="UP000184693">
    <property type="component" value="Unassembled WGS sequence"/>
</dbReference>
<dbReference type="GO" id="GO:0003700">
    <property type="term" value="F:DNA-binding transcription factor activity"/>
    <property type="evidence" value="ECO:0007669"/>
    <property type="project" value="InterPro"/>
</dbReference>
<dbReference type="InterPro" id="IPR058163">
    <property type="entry name" value="LysR-type_TF_proteobact-type"/>
</dbReference>
<dbReference type="AlphaFoldDB" id="A0A1N6K6L0"/>
<dbReference type="CDD" id="cd08422">
    <property type="entry name" value="PBP2_CrgA_like"/>
    <property type="match status" value="1"/>
</dbReference>
<reference evidence="6 7" key="1">
    <citation type="submission" date="2016-11" db="EMBL/GenBank/DDBJ databases">
        <authorList>
            <person name="Jaros S."/>
            <person name="Januszkiewicz K."/>
            <person name="Wedrychowicz H."/>
        </authorList>
    </citation>
    <scope>NUCLEOTIDE SEQUENCE [LARGE SCALE GENOMIC DNA]</scope>
    <source>
        <strain evidence="6 7">GAS86</strain>
    </source>
</reference>
<evidence type="ECO:0000256" key="2">
    <source>
        <dbReference type="ARBA" id="ARBA00023015"/>
    </source>
</evidence>
<evidence type="ECO:0000256" key="4">
    <source>
        <dbReference type="ARBA" id="ARBA00023163"/>
    </source>
</evidence>
<keyword evidence="2" id="KW-0805">Transcription regulation</keyword>
<evidence type="ECO:0000313" key="6">
    <source>
        <dbReference type="EMBL" id="SIO52202.1"/>
    </source>
</evidence>
<dbReference type="PROSITE" id="PS50931">
    <property type="entry name" value="HTH_LYSR"/>
    <property type="match status" value="1"/>
</dbReference>
<sequence length="360" mass="39388">MSALAVPERVAWRSASGTMPVSLSHAMACEPGPFQQVRFAPQKMDYFSAVHAFVRAAELQSFSKAAREMTVKTSTISRYVSDLEKDLGIALFNRSTRGLVLTEGGRVFRERAILALEALDDARQATSSLNSTPQGLLRVTMPSAFGRRHVVPHLPAFMTRYPDIDLDLVLTGETLNMIDAGIDLAIRIGVLSDSSLMARRLAPHRRIVCGSPKYFDRNGMPSVPADLEAHESLRLSLPPADKWFLTRTGSPKAALEQTLVGLKGRLRGNDSEAVLDLALSGCGIALLPTWLAGTAVREGRLIHALPEWEARTGKAEPAIWAVYPPKKIVSSKVRSFVDFYAEAIGEPPYWDDGLALELQP</sequence>
<feature type="domain" description="HTH lysR-type" evidence="5">
    <location>
        <begin position="45"/>
        <end position="102"/>
    </location>
</feature>
<dbReference type="Pfam" id="PF00126">
    <property type="entry name" value="HTH_1"/>
    <property type="match status" value="1"/>
</dbReference>
<dbReference type="FunFam" id="1.10.10.10:FF:000001">
    <property type="entry name" value="LysR family transcriptional regulator"/>
    <property type="match status" value="1"/>
</dbReference>
<organism evidence="6 7">
    <name type="scientific">Paraburkholderia phenazinium</name>
    <dbReference type="NCBI Taxonomy" id="60549"/>
    <lineage>
        <taxon>Bacteria</taxon>
        <taxon>Pseudomonadati</taxon>
        <taxon>Pseudomonadota</taxon>
        <taxon>Betaproteobacteria</taxon>
        <taxon>Burkholderiales</taxon>
        <taxon>Burkholderiaceae</taxon>
        <taxon>Paraburkholderia</taxon>
    </lineage>
</organism>
<dbReference type="SUPFAM" id="SSF53850">
    <property type="entry name" value="Periplasmic binding protein-like II"/>
    <property type="match status" value="1"/>
</dbReference>
<gene>
    <name evidence="6" type="ORF">SAMN05444168_6201</name>
</gene>
<proteinExistence type="inferred from homology"/>
<accession>A0A1N6K6L0</accession>
<dbReference type="Pfam" id="PF03466">
    <property type="entry name" value="LysR_substrate"/>
    <property type="match status" value="1"/>
</dbReference>